<dbReference type="SUPFAM" id="SSF54862">
    <property type="entry name" value="4Fe-4S ferredoxins"/>
    <property type="match status" value="1"/>
</dbReference>
<dbReference type="EMBL" id="UOGF01000101">
    <property type="protein sequence ID" value="VAX33044.1"/>
    <property type="molecule type" value="Genomic_DNA"/>
</dbReference>
<evidence type="ECO:0000256" key="4">
    <source>
        <dbReference type="ARBA" id="ARBA00023014"/>
    </source>
</evidence>
<proteinExistence type="predicted"/>
<feature type="domain" description="4Fe-4S ferredoxin-type" evidence="5">
    <location>
        <begin position="1"/>
        <end position="35"/>
    </location>
</feature>
<dbReference type="PROSITE" id="PS51379">
    <property type="entry name" value="4FE4S_FER_2"/>
    <property type="match status" value="2"/>
</dbReference>
<dbReference type="InterPro" id="IPR050572">
    <property type="entry name" value="Fe-S_Ferredoxin"/>
</dbReference>
<gene>
    <name evidence="6" type="ORF">MNBD_NITROSPIRAE01-145</name>
</gene>
<dbReference type="GO" id="GO:0051539">
    <property type="term" value="F:4 iron, 4 sulfur cluster binding"/>
    <property type="evidence" value="ECO:0007669"/>
    <property type="project" value="UniProtKB-KW"/>
</dbReference>
<dbReference type="PROSITE" id="PS00198">
    <property type="entry name" value="4FE4S_FER_1"/>
    <property type="match status" value="1"/>
</dbReference>
<keyword evidence="1" id="KW-0004">4Fe-4S</keyword>
<evidence type="ECO:0000256" key="3">
    <source>
        <dbReference type="ARBA" id="ARBA00023004"/>
    </source>
</evidence>
<evidence type="ECO:0000313" key="6">
    <source>
        <dbReference type="EMBL" id="VAX33044.1"/>
    </source>
</evidence>
<dbReference type="PANTHER" id="PTHR43687:SF1">
    <property type="entry name" value="FERREDOXIN III"/>
    <property type="match status" value="1"/>
</dbReference>
<evidence type="ECO:0000256" key="1">
    <source>
        <dbReference type="ARBA" id="ARBA00022485"/>
    </source>
</evidence>
<dbReference type="AlphaFoldDB" id="A0A3B1DA93"/>
<evidence type="ECO:0000259" key="5">
    <source>
        <dbReference type="PROSITE" id="PS51379"/>
    </source>
</evidence>
<evidence type="ECO:0000256" key="2">
    <source>
        <dbReference type="ARBA" id="ARBA00022723"/>
    </source>
</evidence>
<protein>
    <recommendedName>
        <fullName evidence="5">4Fe-4S ferredoxin-type domain-containing protein</fullName>
    </recommendedName>
</protein>
<dbReference type="Pfam" id="PF12838">
    <property type="entry name" value="Fer4_7"/>
    <property type="match status" value="1"/>
</dbReference>
<feature type="domain" description="4Fe-4S ferredoxin-type" evidence="5">
    <location>
        <begin position="37"/>
        <end position="67"/>
    </location>
</feature>
<sequence>MPVWIDPDKCNGCHSSRQPPCLRMCPGDLIVKDHSVNKAYLKYPEDCWDCLPCIKVCPEEAIEFHLSYQFGSREATLAPHIHKDRDFITWDAVDVRGKKETFTIRTKVMKIALDEQVEDSEQGLDFSI</sequence>
<keyword evidence="2" id="KW-0479">Metal-binding</keyword>
<keyword evidence="4" id="KW-0411">Iron-sulfur</keyword>
<dbReference type="InterPro" id="IPR017900">
    <property type="entry name" value="4Fe4S_Fe_S_CS"/>
</dbReference>
<keyword evidence="3" id="KW-0408">Iron</keyword>
<dbReference type="GO" id="GO:0046872">
    <property type="term" value="F:metal ion binding"/>
    <property type="evidence" value="ECO:0007669"/>
    <property type="project" value="UniProtKB-KW"/>
</dbReference>
<name>A0A3B1DA93_9ZZZZ</name>
<dbReference type="InterPro" id="IPR017896">
    <property type="entry name" value="4Fe4S_Fe-S-bd"/>
</dbReference>
<dbReference type="Gene3D" id="3.30.70.20">
    <property type="match status" value="1"/>
</dbReference>
<reference evidence="6" key="1">
    <citation type="submission" date="2018-06" db="EMBL/GenBank/DDBJ databases">
        <authorList>
            <person name="Zhirakovskaya E."/>
        </authorList>
    </citation>
    <scope>NUCLEOTIDE SEQUENCE</scope>
</reference>
<dbReference type="PANTHER" id="PTHR43687">
    <property type="entry name" value="ADENYLYLSULFATE REDUCTASE, BETA SUBUNIT"/>
    <property type="match status" value="1"/>
</dbReference>
<organism evidence="6">
    <name type="scientific">hydrothermal vent metagenome</name>
    <dbReference type="NCBI Taxonomy" id="652676"/>
    <lineage>
        <taxon>unclassified sequences</taxon>
        <taxon>metagenomes</taxon>
        <taxon>ecological metagenomes</taxon>
    </lineage>
</organism>
<accession>A0A3B1DA93</accession>